<proteinExistence type="predicted"/>
<feature type="compositionally biased region" description="Basic and acidic residues" evidence="1">
    <location>
        <begin position="80"/>
        <end position="89"/>
    </location>
</feature>
<organism evidence="2 3">
    <name type="scientific">Culex pipiens pipiens</name>
    <name type="common">Northern house mosquito</name>
    <dbReference type="NCBI Taxonomy" id="38569"/>
    <lineage>
        <taxon>Eukaryota</taxon>
        <taxon>Metazoa</taxon>
        <taxon>Ecdysozoa</taxon>
        <taxon>Arthropoda</taxon>
        <taxon>Hexapoda</taxon>
        <taxon>Insecta</taxon>
        <taxon>Pterygota</taxon>
        <taxon>Neoptera</taxon>
        <taxon>Endopterygota</taxon>
        <taxon>Diptera</taxon>
        <taxon>Nematocera</taxon>
        <taxon>Culicoidea</taxon>
        <taxon>Culicidae</taxon>
        <taxon>Culicinae</taxon>
        <taxon>Culicini</taxon>
        <taxon>Culex</taxon>
        <taxon>Culex</taxon>
    </lineage>
</organism>
<feature type="region of interest" description="Disordered" evidence="1">
    <location>
        <begin position="61"/>
        <end position="89"/>
    </location>
</feature>
<dbReference type="AlphaFoldDB" id="A0ABD1D780"/>
<reference evidence="2 3" key="1">
    <citation type="submission" date="2024-05" db="EMBL/GenBank/DDBJ databases">
        <title>Culex pipiens pipiens assembly and annotation.</title>
        <authorList>
            <person name="Alout H."/>
            <person name="Durand T."/>
        </authorList>
    </citation>
    <scope>NUCLEOTIDE SEQUENCE [LARGE SCALE GENOMIC DNA]</scope>
    <source>
        <strain evidence="2">HA-2024</strain>
        <tissue evidence="2">Whole body</tissue>
    </source>
</reference>
<evidence type="ECO:0000313" key="2">
    <source>
        <dbReference type="EMBL" id="KAL1394409.1"/>
    </source>
</evidence>
<dbReference type="EMBL" id="JBEHCU010007608">
    <property type="protein sequence ID" value="KAL1394409.1"/>
    <property type="molecule type" value="Genomic_DNA"/>
</dbReference>
<name>A0ABD1D780_CULPP</name>
<evidence type="ECO:0000256" key="1">
    <source>
        <dbReference type="SAM" id="MobiDB-lite"/>
    </source>
</evidence>
<accession>A0ABD1D780</accession>
<gene>
    <name evidence="2" type="ORF">pipiens_011981</name>
</gene>
<comment type="caution">
    <text evidence="2">The sequence shown here is derived from an EMBL/GenBank/DDBJ whole genome shotgun (WGS) entry which is preliminary data.</text>
</comment>
<feature type="compositionally biased region" description="Basic residues" evidence="1">
    <location>
        <begin position="64"/>
        <end position="79"/>
    </location>
</feature>
<dbReference type="Proteomes" id="UP001562425">
    <property type="component" value="Unassembled WGS sequence"/>
</dbReference>
<evidence type="ECO:0000313" key="3">
    <source>
        <dbReference type="Proteomes" id="UP001562425"/>
    </source>
</evidence>
<keyword evidence="3" id="KW-1185">Reference proteome</keyword>
<sequence length="89" mass="10456">MNPFYPHQCCSRKRFSLCGPTRMRSSSTRTMYSSMYQKINPAFSLKTVARGRLESHFSLELNRNPHRNTKATRVSRAHHSQRELRTNVN</sequence>
<protein>
    <submittedName>
        <fullName evidence="2">Uncharacterized protein</fullName>
    </submittedName>
</protein>